<comment type="caution">
    <text evidence="1">The sequence shown here is derived from an EMBL/GenBank/DDBJ whole genome shotgun (WGS) entry which is preliminary data.</text>
</comment>
<protein>
    <submittedName>
        <fullName evidence="1">Uncharacterized protein</fullName>
    </submittedName>
</protein>
<sequence>MARSLLINQLDKLIVDLEKEYRFYITYAEEINSKIAILRKTKSIAIEKLNKKFPQREYKRAFKHSLKMLLSQVLKENKDTFLSTVEITEKMLALDGQDTSLKLEDIYITAVTRAFRELLKQDIVLVDKKGRTPDATFWKLKV</sequence>
<reference evidence="1 2" key="1">
    <citation type="journal article" date="2010" name="Vet. Microbiol.">
        <title>Production of haemolysins by strains of the Actinobacillus minor/porcitonsillarum complex.</title>
        <authorList>
            <person name="Arya G."/>
            <person name="Niven D.F."/>
        </authorList>
    </citation>
    <scope>NUCLEOTIDE SEQUENCE [LARGE SCALE GENOMIC DNA]</scope>
    <source>
        <strain evidence="2">strain 202</strain>
    </source>
</reference>
<name>A0ABM9XIU6_9PAST</name>
<dbReference type="RefSeq" id="WP_005817688.1">
    <property type="nucleotide sequence ID" value="NZ_ACFT01000002.1"/>
</dbReference>
<accession>A0ABM9XIU6</accession>
<dbReference type="EMBL" id="ACFT01000002">
    <property type="protein sequence ID" value="EEF16108.1"/>
    <property type="molecule type" value="Genomic_DNA"/>
</dbReference>
<proteinExistence type="predicted"/>
<organism evidence="1 2">
    <name type="scientific">Actinobacillus minor 202</name>
    <dbReference type="NCBI Taxonomy" id="591023"/>
    <lineage>
        <taxon>Bacteria</taxon>
        <taxon>Pseudomonadati</taxon>
        <taxon>Pseudomonadota</taxon>
        <taxon>Gammaproteobacteria</taxon>
        <taxon>Pasteurellales</taxon>
        <taxon>Pasteurellaceae</taxon>
        <taxon>Actinobacillus</taxon>
    </lineage>
</organism>
<dbReference type="Proteomes" id="UP000003394">
    <property type="component" value="Unassembled WGS sequence"/>
</dbReference>
<evidence type="ECO:0000313" key="2">
    <source>
        <dbReference type="Proteomes" id="UP000003394"/>
    </source>
</evidence>
<gene>
    <name evidence="1" type="ORF">AM202_0062</name>
</gene>
<evidence type="ECO:0000313" key="1">
    <source>
        <dbReference type="EMBL" id="EEF16108.1"/>
    </source>
</evidence>
<keyword evidence="2" id="KW-1185">Reference proteome</keyword>